<dbReference type="Pfam" id="PF01471">
    <property type="entry name" value="PG_binding_1"/>
    <property type="match status" value="1"/>
</dbReference>
<dbReference type="Gene3D" id="3.20.20.80">
    <property type="entry name" value="Glycosidases"/>
    <property type="match status" value="1"/>
</dbReference>
<gene>
    <name evidence="3" type="ORF">DKT68_12385</name>
</gene>
<evidence type="ECO:0000313" key="3">
    <source>
        <dbReference type="EMBL" id="PWR09354.1"/>
    </source>
</evidence>
<dbReference type="InterPro" id="IPR036365">
    <property type="entry name" value="PGBD-like_sf"/>
</dbReference>
<dbReference type="InterPro" id="IPR015020">
    <property type="entry name" value="Rv2525c-like_Glyco_Hydro-like"/>
</dbReference>
<reference evidence="3 4" key="1">
    <citation type="submission" date="2018-05" db="EMBL/GenBank/DDBJ databases">
        <title>Micromonospora atacamensis sp. nov., a novel actinobacteria isolated from high altitude Atacama Desert soil.</title>
        <authorList>
            <person name="Carro L."/>
            <person name="Golinska P."/>
            <person name="Klenk H.-P."/>
            <person name="Goodfellow M."/>
        </authorList>
    </citation>
    <scope>NUCLEOTIDE SEQUENCE [LARGE SCALE GENOMIC DNA]</scope>
    <source>
        <strain evidence="3 4">5R2A7</strain>
    </source>
</reference>
<dbReference type="EMBL" id="QGKR01000179">
    <property type="protein sequence ID" value="PWR09354.1"/>
    <property type="molecule type" value="Genomic_DNA"/>
</dbReference>
<evidence type="ECO:0000259" key="2">
    <source>
        <dbReference type="Pfam" id="PF08924"/>
    </source>
</evidence>
<dbReference type="SUPFAM" id="SSF47090">
    <property type="entry name" value="PGBD-like"/>
    <property type="match status" value="1"/>
</dbReference>
<proteinExistence type="predicted"/>
<dbReference type="InterPro" id="IPR002477">
    <property type="entry name" value="Peptidoglycan-bd-like"/>
</dbReference>
<evidence type="ECO:0000313" key="4">
    <source>
        <dbReference type="Proteomes" id="UP000245410"/>
    </source>
</evidence>
<dbReference type="Proteomes" id="UP000245410">
    <property type="component" value="Unassembled WGS sequence"/>
</dbReference>
<dbReference type="Gene3D" id="1.10.101.10">
    <property type="entry name" value="PGBD-like superfamily/PGBD"/>
    <property type="match status" value="1"/>
</dbReference>
<evidence type="ECO:0000259" key="1">
    <source>
        <dbReference type="Pfam" id="PF01471"/>
    </source>
</evidence>
<name>A0A317D440_9ACTN</name>
<dbReference type="CDD" id="cd06418">
    <property type="entry name" value="GH25_BacA-like"/>
    <property type="match status" value="1"/>
</dbReference>
<sequence length="783" mass="85771">MDPMVLKAQQWVNATYASVPGYVRTAENGVTGWGIAFALTRALQHELGITELSDSFGPTTFTKLSQYGEVGISSTNMNMRTIAEAALYCKGYSGGGLDGSFNTNTLSGLTAMVNNMGLAVGYVTGVAPKVFKALLTMDAYVLLSGGDTYVQQIQRWMNRSYGNRRDFYYGPCDGYFSRDVQKGLILAIQYELGMADGVANGVVGPGTKAGLRSQAYVREGSVDNGERGFVRLFQAALTFNGYDGHWSSSAGTFDSRIEFAVKHFQEFTKLPQSGAGDYQTWMSLLLSTGDPERRGTAIDCMYPLNSATIATVKAAGYKHVGRYINGGTNKMLSHSEIALILDNGMSFFPLYQEWGDAVQYFSYDQGYEAGLAACSAARKFGIPYGTVLYFSVDFDALDSEITSAVAPHFRGVRDAVRADGNQYAIGVYGCRNVCRQLASLGLTTRSFVSGMSTGYSGNLGYPLPSNWAFDQISNLVLGAGTPGAVEIDNNIVSGLDLGVNSVTRARDANDAFYTYLRWVEARAGQWIEQGHNERTAAELTAQYLRYRSRKYDTPGMGTTFGEIDKEFVAFAYNYPARPDVAPLRDPVTFWDTDVEHFGATFGGVLNNTLHSDQTRVSLVDFGGWAGDLLSTLGDVLQSGVSKADAYDWAVDHIANPSDDSFFTIGDLLADVDAMVLGLQFRAHPSRTLSFEFSELYSDPTRSKARFDNFYSVRFGSSQQRLLDASRSVFYQTSDLLYNVAREAFWQETFSDSTGYQIVGTVPDEYKEACAAAFTTVVQRFVQM</sequence>
<dbReference type="Pfam" id="PF08924">
    <property type="entry name" value="Rv2525c_GlyHyd-like"/>
    <property type="match status" value="1"/>
</dbReference>
<dbReference type="InterPro" id="IPR017853">
    <property type="entry name" value="GH"/>
</dbReference>
<feature type="domain" description="Rv2525c-like glycoside hydrolase-like" evidence="2">
    <location>
        <begin position="311"/>
        <end position="492"/>
    </location>
</feature>
<feature type="domain" description="Peptidoglycan binding-like" evidence="1">
    <location>
        <begin position="229"/>
        <end position="283"/>
    </location>
</feature>
<organism evidence="3 4">
    <name type="scientific">Micromonospora acroterricola</name>
    <dbReference type="NCBI Taxonomy" id="2202421"/>
    <lineage>
        <taxon>Bacteria</taxon>
        <taxon>Bacillati</taxon>
        <taxon>Actinomycetota</taxon>
        <taxon>Actinomycetes</taxon>
        <taxon>Micromonosporales</taxon>
        <taxon>Micromonosporaceae</taxon>
        <taxon>Micromonospora</taxon>
    </lineage>
</organism>
<comment type="caution">
    <text evidence="3">The sequence shown here is derived from an EMBL/GenBank/DDBJ whole genome shotgun (WGS) entry which is preliminary data.</text>
</comment>
<accession>A0A317D440</accession>
<protein>
    <submittedName>
        <fullName evidence="3">Uncharacterized protein</fullName>
    </submittedName>
</protein>
<dbReference type="InterPro" id="IPR036366">
    <property type="entry name" value="PGBDSf"/>
</dbReference>
<dbReference type="AlphaFoldDB" id="A0A317D440"/>
<dbReference type="SUPFAM" id="SSF51445">
    <property type="entry name" value="(Trans)glycosidases"/>
    <property type="match status" value="1"/>
</dbReference>
<keyword evidence="4" id="KW-1185">Reference proteome</keyword>